<evidence type="ECO:0000313" key="3">
    <source>
        <dbReference type="Proteomes" id="UP000688137"/>
    </source>
</evidence>
<evidence type="ECO:0000313" key="2">
    <source>
        <dbReference type="EMBL" id="CAD8101467.1"/>
    </source>
</evidence>
<keyword evidence="1" id="KW-1133">Transmembrane helix</keyword>
<name>A0A8S1PED0_PARPR</name>
<dbReference type="Proteomes" id="UP000688137">
    <property type="component" value="Unassembled WGS sequence"/>
</dbReference>
<feature type="transmembrane region" description="Helical" evidence="1">
    <location>
        <begin position="88"/>
        <end position="107"/>
    </location>
</feature>
<evidence type="ECO:0008006" key="4">
    <source>
        <dbReference type="Google" id="ProtNLM"/>
    </source>
</evidence>
<dbReference type="AlphaFoldDB" id="A0A8S1PED0"/>
<proteinExistence type="predicted"/>
<keyword evidence="1" id="KW-0812">Transmembrane</keyword>
<protein>
    <recommendedName>
        <fullName evidence="4">Transmembrane protein</fullName>
    </recommendedName>
</protein>
<organism evidence="2 3">
    <name type="scientific">Paramecium primaurelia</name>
    <dbReference type="NCBI Taxonomy" id="5886"/>
    <lineage>
        <taxon>Eukaryota</taxon>
        <taxon>Sar</taxon>
        <taxon>Alveolata</taxon>
        <taxon>Ciliophora</taxon>
        <taxon>Intramacronucleata</taxon>
        <taxon>Oligohymenophorea</taxon>
        <taxon>Peniculida</taxon>
        <taxon>Parameciidae</taxon>
        <taxon>Paramecium</taxon>
    </lineage>
</organism>
<accession>A0A8S1PED0</accession>
<comment type="caution">
    <text evidence="2">The sequence shown here is derived from an EMBL/GenBank/DDBJ whole genome shotgun (WGS) entry which is preliminary data.</text>
</comment>
<dbReference type="EMBL" id="CAJJDM010000118">
    <property type="protein sequence ID" value="CAD8101467.1"/>
    <property type="molecule type" value="Genomic_DNA"/>
</dbReference>
<gene>
    <name evidence="2" type="ORF">PPRIM_AZ9-3.1.T1150132</name>
</gene>
<keyword evidence="3" id="KW-1185">Reference proteome</keyword>
<keyword evidence="1" id="KW-0472">Membrane</keyword>
<sequence>MNLKNQQNYFLIGKKSKIINNTNFIYKFKDFLINLKILIKNQEQQKNSSLIFLKKSFRLNNSQFNILINKSINQFLYLFQIYDHNTSIFNICIYIHNFLIMIMHLRYSFDNIKINT</sequence>
<evidence type="ECO:0000256" key="1">
    <source>
        <dbReference type="SAM" id="Phobius"/>
    </source>
</evidence>
<reference evidence="2" key="1">
    <citation type="submission" date="2021-01" db="EMBL/GenBank/DDBJ databases">
        <authorList>
            <consortium name="Genoscope - CEA"/>
            <person name="William W."/>
        </authorList>
    </citation>
    <scope>NUCLEOTIDE SEQUENCE</scope>
</reference>